<dbReference type="EMBL" id="JABSTV010001255">
    <property type="protein sequence ID" value="KAH7934979.1"/>
    <property type="molecule type" value="Genomic_DNA"/>
</dbReference>
<dbReference type="AlphaFoldDB" id="A0A9D4PCP1"/>
<reference evidence="2" key="1">
    <citation type="journal article" date="2020" name="Cell">
        <title>Large-Scale Comparative Analyses of Tick Genomes Elucidate Their Genetic Diversity and Vector Capacities.</title>
        <authorList>
            <consortium name="Tick Genome and Microbiome Consortium (TIGMIC)"/>
            <person name="Jia N."/>
            <person name="Wang J."/>
            <person name="Shi W."/>
            <person name="Du L."/>
            <person name="Sun Y."/>
            <person name="Zhan W."/>
            <person name="Jiang J.F."/>
            <person name="Wang Q."/>
            <person name="Zhang B."/>
            <person name="Ji P."/>
            <person name="Bell-Sakyi L."/>
            <person name="Cui X.M."/>
            <person name="Yuan T.T."/>
            <person name="Jiang B.G."/>
            <person name="Yang W.F."/>
            <person name="Lam T.T."/>
            <person name="Chang Q.C."/>
            <person name="Ding S.J."/>
            <person name="Wang X.J."/>
            <person name="Zhu J.G."/>
            <person name="Ruan X.D."/>
            <person name="Zhao L."/>
            <person name="Wei J.T."/>
            <person name="Ye R.Z."/>
            <person name="Que T.C."/>
            <person name="Du C.H."/>
            <person name="Zhou Y.H."/>
            <person name="Cheng J.X."/>
            <person name="Dai P.F."/>
            <person name="Guo W.B."/>
            <person name="Han X.H."/>
            <person name="Huang E.J."/>
            <person name="Li L.F."/>
            <person name="Wei W."/>
            <person name="Gao Y.C."/>
            <person name="Liu J.Z."/>
            <person name="Shao H.Z."/>
            <person name="Wang X."/>
            <person name="Wang C.C."/>
            <person name="Yang T.C."/>
            <person name="Huo Q.B."/>
            <person name="Li W."/>
            <person name="Chen H.Y."/>
            <person name="Chen S.E."/>
            <person name="Zhou L.G."/>
            <person name="Ni X.B."/>
            <person name="Tian J.H."/>
            <person name="Sheng Y."/>
            <person name="Liu T."/>
            <person name="Pan Y.S."/>
            <person name="Xia L.Y."/>
            <person name="Li J."/>
            <person name="Zhao F."/>
            <person name="Cao W.C."/>
        </authorList>
    </citation>
    <scope>NUCLEOTIDE SEQUENCE</scope>
    <source>
        <strain evidence="2">Rsan-2018</strain>
    </source>
</reference>
<feature type="compositionally biased region" description="Pro residues" evidence="1">
    <location>
        <begin position="23"/>
        <end position="47"/>
    </location>
</feature>
<organism evidence="2 3">
    <name type="scientific">Rhipicephalus sanguineus</name>
    <name type="common">Brown dog tick</name>
    <name type="synonym">Ixodes sanguineus</name>
    <dbReference type="NCBI Taxonomy" id="34632"/>
    <lineage>
        <taxon>Eukaryota</taxon>
        <taxon>Metazoa</taxon>
        <taxon>Ecdysozoa</taxon>
        <taxon>Arthropoda</taxon>
        <taxon>Chelicerata</taxon>
        <taxon>Arachnida</taxon>
        <taxon>Acari</taxon>
        <taxon>Parasitiformes</taxon>
        <taxon>Ixodida</taxon>
        <taxon>Ixodoidea</taxon>
        <taxon>Ixodidae</taxon>
        <taxon>Rhipicephalinae</taxon>
        <taxon>Rhipicephalus</taxon>
        <taxon>Rhipicephalus</taxon>
    </lineage>
</organism>
<keyword evidence="3" id="KW-1185">Reference proteome</keyword>
<name>A0A9D4PCP1_RHISA</name>
<gene>
    <name evidence="2" type="ORF">HPB52_002555</name>
</gene>
<evidence type="ECO:0000313" key="2">
    <source>
        <dbReference type="EMBL" id="KAH7934979.1"/>
    </source>
</evidence>
<feature type="region of interest" description="Disordered" evidence="1">
    <location>
        <begin position="1"/>
        <end position="71"/>
    </location>
</feature>
<feature type="compositionally biased region" description="Low complexity" evidence="1">
    <location>
        <begin position="10"/>
        <end position="22"/>
    </location>
</feature>
<evidence type="ECO:0000256" key="1">
    <source>
        <dbReference type="SAM" id="MobiDB-lite"/>
    </source>
</evidence>
<evidence type="ECO:0000313" key="3">
    <source>
        <dbReference type="Proteomes" id="UP000821837"/>
    </source>
</evidence>
<proteinExistence type="predicted"/>
<sequence length="71" mass="7724">MVVRPFLLQTPESPGTGTSSGPPSYPPSSGPPSYPPSSGPPSYPPKGPQQEQQKIDLNLPPDSFQERWYKK</sequence>
<accession>A0A9D4PCP1</accession>
<dbReference type="Proteomes" id="UP000821837">
    <property type="component" value="Unassembled WGS sequence"/>
</dbReference>
<protein>
    <submittedName>
        <fullName evidence="2">Uncharacterized protein</fullName>
    </submittedName>
</protein>
<comment type="caution">
    <text evidence="2">The sequence shown here is derived from an EMBL/GenBank/DDBJ whole genome shotgun (WGS) entry which is preliminary data.</text>
</comment>
<reference evidence="2" key="2">
    <citation type="submission" date="2021-09" db="EMBL/GenBank/DDBJ databases">
        <authorList>
            <person name="Jia N."/>
            <person name="Wang J."/>
            <person name="Shi W."/>
            <person name="Du L."/>
            <person name="Sun Y."/>
            <person name="Zhan W."/>
            <person name="Jiang J."/>
            <person name="Wang Q."/>
            <person name="Zhang B."/>
            <person name="Ji P."/>
            <person name="Sakyi L.B."/>
            <person name="Cui X."/>
            <person name="Yuan T."/>
            <person name="Jiang B."/>
            <person name="Yang W."/>
            <person name="Lam T.T.-Y."/>
            <person name="Chang Q."/>
            <person name="Ding S."/>
            <person name="Wang X."/>
            <person name="Zhu J."/>
            <person name="Ruan X."/>
            <person name="Zhao L."/>
            <person name="Wei J."/>
            <person name="Que T."/>
            <person name="Du C."/>
            <person name="Cheng J."/>
            <person name="Dai P."/>
            <person name="Han X."/>
            <person name="Huang E."/>
            <person name="Gao Y."/>
            <person name="Liu J."/>
            <person name="Shao H."/>
            <person name="Ye R."/>
            <person name="Li L."/>
            <person name="Wei W."/>
            <person name="Wang X."/>
            <person name="Wang C."/>
            <person name="Huo Q."/>
            <person name="Li W."/>
            <person name="Guo W."/>
            <person name="Chen H."/>
            <person name="Chen S."/>
            <person name="Zhou L."/>
            <person name="Zhou L."/>
            <person name="Ni X."/>
            <person name="Tian J."/>
            <person name="Zhou Y."/>
            <person name="Sheng Y."/>
            <person name="Liu T."/>
            <person name="Pan Y."/>
            <person name="Xia L."/>
            <person name="Li J."/>
            <person name="Zhao F."/>
            <person name="Cao W."/>
        </authorList>
    </citation>
    <scope>NUCLEOTIDE SEQUENCE</scope>
    <source>
        <strain evidence="2">Rsan-2018</strain>
        <tissue evidence="2">Larvae</tissue>
    </source>
</reference>